<dbReference type="RefSeq" id="WP_018578411.1">
    <property type="nucleotide sequence ID" value="NZ_KB892434.1"/>
</dbReference>
<dbReference type="PATRIC" id="fig|1122169.6.peg.720"/>
<evidence type="ECO:0008006" key="3">
    <source>
        <dbReference type="Google" id="ProtNLM"/>
    </source>
</evidence>
<protein>
    <recommendedName>
        <fullName evidence="3">PhoP regulatory network protein YrbL</fullName>
    </recommendedName>
</protein>
<dbReference type="InterPro" id="IPR019647">
    <property type="entry name" value="PhoP_reg_network_YrbL"/>
</dbReference>
<evidence type="ECO:0000313" key="2">
    <source>
        <dbReference type="Proteomes" id="UP000054600"/>
    </source>
</evidence>
<dbReference type="Pfam" id="PF10707">
    <property type="entry name" value="YrbL-PhoP_reg"/>
    <property type="match status" value="1"/>
</dbReference>
<organism evidence="1 2">
    <name type="scientific">Legionella shakespearei DSM 23087</name>
    <dbReference type="NCBI Taxonomy" id="1122169"/>
    <lineage>
        <taxon>Bacteria</taxon>
        <taxon>Pseudomonadati</taxon>
        <taxon>Pseudomonadota</taxon>
        <taxon>Gammaproteobacteria</taxon>
        <taxon>Legionellales</taxon>
        <taxon>Legionellaceae</taxon>
        <taxon>Legionella</taxon>
    </lineage>
</organism>
<dbReference type="EMBL" id="LNYW01000019">
    <property type="protein sequence ID" value="KTD64197.1"/>
    <property type="molecule type" value="Genomic_DNA"/>
</dbReference>
<evidence type="ECO:0000313" key="1">
    <source>
        <dbReference type="EMBL" id="KTD64197.1"/>
    </source>
</evidence>
<reference evidence="1 2" key="1">
    <citation type="submission" date="2015-11" db="EMBL/GenBank/DDBJ databases">
        <title>Genomic analysis of 38 Legionella species identifies large and diverse effector repertoires.</title>
        <authorList>
            <person name="Burstein D."/>
            <person name="Amaro F."/>
            <person name="Zusman T."/>
            <person name="Lifshitz Z."/>
            <person name="Cohen O."/>
            <person name="Gilbert J.A."/>
            <person name="Pupko T."/>
            <person name="Shuman H.A."/>
            <person name="Segal G."/>
        </authorList>
    </citation>
    <scope>NUCLEOTIDE SEQUENCE [LARGE SCALE GENOMIC DNA]</scope>
    <source>
        <strain evidence="1 2">ATCC 49655</strain>
    </source>
</reference>
<dbReference type="eggNOG" id="ENOG5030KC0">
    <property type="taxonomic scope" value="Bacteria"/>
</dbReference>
<gene>
    <name evidence="1" type="ORF">Lsha_0628</name>
</gene>
<keyword evidence="2" id="KW-1185">Reference proteome</keyword>
<accession>A0A0W0Z4Z7</accession>
<name>A0A0W0Z4Z7_9GAMM</name>
<dbReference type="AlphaFoldDB" id="A0A0W0Z4Z7"/>
<sequence>MNDNLVRLNKNEYMAEGMTRYVYAHPKNPDLLIKILKCTIKKWINNEELSVRNYHRFFKYLLRELAEYARLKLHFAPNSPSNYIQRIIGFVDTNLGLGLVVQAEKNDQGKYAKTLFDVITDGQFNEQVEQHLEEFIAHMTEIDICVIELTANNVVYAFKPSQGYHFVLIDGFGEKTLLSLAQYSFSLRKIKRIKAIKSLRRQVSYLLKAREEEITLRINTQM</sequence>
<comment type="caution">
    <text evidence="1">The sequence shown here is derived from an EMBL/GenBank/DDBJ whole genome shotgun (WGS) entry which is preliminary data.</text>
</comment>
<dbReference type="STRING" id="1122169.Lsha_0628"/>
<proteinExistence type="predicted"/>
<dbReference type="Proteomes" id="UP000054600">
    <property type="component" value="Unassembled WGS sequence"/>
</dbReference>
<dbReference type="OrthoDB" id="595236at2"/>